<dbReference type="Proteomes" id="UP001178507">
    <property type="component" value="Unassembled WGS sequence"/>
</dbReference>
<dbReference type="EMBL" id="CAUJNA010003738">
    <property type="protein sequence ID" value="CAJ1408898.1"/>
    <property type="molecule type" value="Genomic_DNA"/>
</dbReference>
<gene>
    <name evidence="2" type="ORF">EVOR1521_LOCUS30124</name>
</gene>
<feature type="region of interest" description="Disordered" evidence="1">
    <location>
        <begin position="416"/>
        <end position="455"/>
    </location>
</feature>
<proteinExistence type="predicted"/>
<evidence type="ECO:0000313" key="3">
    <source>
        <dbReference type="Proteomes" id="UP001178507"/>
    </source>
</evidence>
<feature type="compositionally biased region" description="Basic and acidic residues" evidence="1">
    <location>
        <begin position="59"/>
        <end position="73"/>
    </location>
</feature>
<accession>A0AA36JPS1</accession>
<sequence length="469" mass="50333">MEMHAASPLGGLEDYLHGLLRALPHTLACIDDFYYEEDIDADQGQLWRERSEAQAPDQTESKAPDESHVDESPHAAPAAHGALPGELAAMPIDAPDQSQVVESPRAPGRQLDELAAELVPVEAPDQSHVVESPRAPGKQLDELAAELVPVEAPDQSHVVESPRAPGRQLDELAAELLLVDAPDQSHAVESPRAPGTQLDELAAELLLVDAPDQSHVVESPRTPGRQLDELAAELVPVEAPDQSHAVESPRAPGTQLDELAAELLLVDAADQSHVVESPRAPGRQLDELAAELVPVEAVTAACHAVRSAALRYHKSPQKLPSGQVDKSDSASRACRLTGRAAPERLWEKPWPSGRANLHEPRVGGAAIGREVPKRIAAKLPARVACEHQAWGLHRVFPECGHVPMMAMLPAYAQPSRDRDRRGFAGPRSASTSRCQGASARLQLPPLSVREGRGASTTPGFCLRRRAFDA</sequence>
<feature type="region of interest" description="Disordered" evidence="1">
    <location>
        <begin position="46"/>
        <end position="79"/>
    </location>
</feature>
<keyword evidence="3" id="KW-1185">Reference proteome</keyword>
<evidence type="ECO:0000313" key="2">
    <source>
        <dbReference type="EMBL" id="CAJ1408898.1"/>
    </source>
</evidence>
<comment type="caution">
    <text evidence="2">The sequence shown here is derived from an EMBL/GenBank/DDBJ whole genome shotgun (WGS) entry which is preliminary data.</text>
</comment>
<protein>
    <submittedName>
        <fullName evidence="2">Uncharacterized protein</fullName>
    </submittedName>
</protein>
<name>A0AA36JPS1_9DINO</name>
<organism evidence="2 3">
    <name type="scientific">Effrenium voratum</name>
    <dbReference type="NCBI Taxonomy" id="2562239"/>
    <lineage>
        <taxon>Eukaryota</taxon>
        <taxon>Sar</taxon>
        <taxon>Alveolata</taxon>
        <taxon>Dinophyceae</taxon>
        <taxon>Suessiales</taxon>
        <taxon>Symbiodiniaceae</taxon>
        <taxon>Effrenium</taxon>
    </lineage>
</organism>
<evidence type="ECO:0000256" key="1">
    <source>
        <dbReference type="SAM" id="MobiDB-lite"/>
    </source>
</evidence>
<reference evidence="2" key="1">
    <citation type="submission" date="2023-08" db="EMBL/GenBank/DDBJ databases">
        <authorList>
            <person name="Chen Y."/>
            <person name="Shah S."/>
            <person name="Dougan E. K."/>
            <person name="Thang M."/>
            <person name="Chan C."/>
        </authorList>
    </citation>
    <scope>NUCLEOTIDE SEQUENCE</scope>
</reference>
<dbReference type="AlphaFoldDB" id="A0AA36JPS1"/>